<feature type="compositionally biased region" description="Low complexity" evidence="11">
    <location>
        <begin position="78"/>
        <end position="95"/>
    </location>
</feature>
<sequence length="1415" mass="153889">MSSEDPTTTERNEGPQEGRARGGSDEADRTPKSEVPVRVKVSTPSTVTQETAKDPGMSNNYFTANPAAYEQHSETIKSYNSSPATSASASDVTTTGQIQPPDTLSALPSERPQLYSSQSAMSVQTVSSVATVTAASSAPALFDPSLHRPTYPNQSYAALHNQQYPAPHPPPLLKQRTAHPGQIATFTSALASLHQSGSRTVGSSPSVTPGQGLLFNPQTPPPYTEWDAPATPGTYASPFLHFTQRVPPKETHVADVDVDPISGRKLINHYEIIDELGRGTHGKVKLGRDLSTDGYVAIKIVERFSRRRKLGKLGTTEDKVKKEVAILKQARHPNVVGLLEVIDDPSRKKVYIVLEWVERGEIQWRTKAPNEVAVVEARRYEHGKPGHTNAHLEREDAAVLAEAQKRLSRMRRKQQRAFRQLRRDVSNNPEAWSNEMAGDDMSDVSDDDRLSRVSTESHTNRLQVEYARRASRTPSPLPPHPEHDHDVTTPIAEHQPQFLSLTSEPLTLSPTTSSKDFGELASYTGLEGTMYGAYIPTSNEGSRTSSIANSLNSSASWSKPHGSSDSLPRTPAEIIDCGVDPELEYVPLMSMQQTRVAFRDTLLGLQYLHYQGIVHRDIKPPNLLATKDHRVKISDFGVSYLGKPINEAESGEGVSEHETQDLADEARELAKTVGTPAFYAPELCSTDITDMPLPVTKAIDVWALGVTLFCMLYARTPFVDNEFVVMRQIAEEEIYLPLQRLKPVERTPRSRPSSHGRGFPQTTSSHRHALELSYEDIGDELHDLLKRLLTKDPRKRINLEEVRHHPWVVADLPDRLAWLEETDPNRQSQGKKIEVSKEDVNAAVVPLQFLDRVRSGIKKVGERLGFGVGVGQKPPGRGRAQSGTTTGQSGVSPSPSTASSSTLASRDSRRHSIRVDDTNSSILAALKTSREGEHPLSRSVAASPELDRHGPYFEGADVRPESALGTLEEVESTGIPRPGPPERANTVMATGGSGKTVRASDLRRSHGEESPPPSPGLPGTPTAIDTAASVLGSGWGSGVARRILKTVRERSTARSSGGRSASSDRGSVVSIDTHGEPSLAVSQTNVAGLVNPPAAFDEPSAPSSLQNSPSVSRRVSLFSSPSRERLSPHTAESGDLSRTSSTGSVSSIARQALHNSNNSNPSSMSPAKVKYQPAASTTAEWQRATDEHVRKLIVEKEQYEEGHNNFIDRTCPPSPDDHRQKASDSRRISEIDISSPDSRVQPSPVSQDSQLPPPALSSTSDFESTFAASASISNPSIPSVLSRASSVDPRDTGPYETVDENRDLMSSDDTLNPKARFVEEAHDEGYTADDNVLNSDEEYDSSSDSDGGLVMSRRKSATKAVRDNASAIKERRGTGLSVRSKKSSRSGSSNTMKKIRTRDSEDGRQRPSGADIAES</sequence>
<feature type="compositionally biased region" description="Basic and acidic residues" evidence="11">
    <location>
        <begin position="8"/>
        <end position="37"/>
    </location>
</feature>
<feature type="compositionally biased region" description="Low complexity" evidence="11">
    <location>
        <begin position="1155"/>
        <end position="1166"/>
    </location>
</feature>
<keyword evidence="3" id="KW-0808">Transferase</keyword>
<accession>A0AAJ0DAT7</accession>
<feature type="compositionally biased region" description="Low complexity" evidence="11">
    <location>
        <begin position="1137"/>
        <end position="1147"/>
    </location>
</feature>
<feature type="region of interest" description="Disordered" evidence="11">
    <location>
        <begin position="1046"/>
        <end position="1415"/>
    </location>
</feature>
<feature type="binding site" evidence="9 10">
    <location>
        <position position="299"/>
    </location>
    <ligand>
        <name>ATP</name>
        <dbReference type="ChEBI" id="CHEBI:30616"/>
    </ligand>
</feature>
<dbReference type="SMART" id="SM00220">
    <property type="entry name" value="S_TKc"/>
    <property type="match status" value="1"/>
</dbReference>
<feature type="region of interest" description="Disordered" evidence="11">
    <location>
        <begin position="538"/>
        <end position="569"/>
    </location>
</feature>
<evidence type="ECO:0000256" key="10">
    <source>
        <dbReference type="PROSITE-ProRule" id="PRU10141"/>
    </source>
</evidence>
<dbReference type="InterPro" id="IPR011009">
    <property type="entry name" value="Kinase-like_dom_sf"/>
</dbReference>
<feature type="compositionally biased region" description="Basic and acidic residues" evidence="11">
    <location>
        <begin position="1288"/>
        <end position="1305"/>
    </location>
</feature>
<evidence type="ECO:0000256" key="11">
    <source>
        <dbReference type="SAM" id="MobiDB-lite"/>
    </source>
</evidence>
<feature type="compositionally biased region" description="Acidic residues" evidence="11">
    <location>
        <begin position="437"/>
        <end position="446"/>
    </location>
</feature>
<organism evidence="13 14">
    <name type="scientific">Extremus antarcticus</name>
    <dbReference type="NCBI Taxonomy" id="702011"/>
    <lineage>
        <taxon>Eukaryota</taxon>
        <taxon>Fungi</taxon>
        <taxon>Dikarya</taxon>
        <taxon>Ascomycota</taxon>
        <taxon>Pezizomycotina</taxon>
        <taxon>Dothideomycetes</taxon>
        <taxon>Dothideomycetidae</taxon>
        <taxon>Mycosphaerellales</taxon>
        <taxon>Extremaceae</taxon>
        <taxon>Extremus</taxon>
    </lineage>
</organism>
<comment type="catalytic activity">
    <reaction evidence="8">
        <text>L-seryl-[protein] + ATP = O-phospho-L-seryl-[protein] + ADP + H(+)</text>
        <dbReference type="Rhea" id="RHEA:17989"/>
        <dbReference type="Rhea" id="RHEA-COMP:9863"/>
        <dbReference type="Rhea" id="RHEA-COMP:11604"/>
        <dbReference type="ChEBI" id="CHEBI:15378"/>
        <dbReference type="ChEBI" id="CHEBI:29999"/>
        <dbReference type="ChEBI" id="CHEBI:30616"/>
        <dbReference type="ChEBI" id="CHEBI:83421"/>
        <dbReference type="ChEBI" id="CHEBI:456216"/>
        <dbReference type="EC" id="2.7.11.1"/>
    </reaction>
</comment>
<dbReference type="GO" id="GO:0042149">
    <property type="term" value="P:cellular response to glucose starvation"/>
    <property type="evidence" value="ECO:0007669"/>
    <property type="project" value="UniProtKB-ARBA"/>
</dbReference>
<evidence type="ECO:0000256" key="2">
    <source>
        <dbReference type="ARBA" id="ARBA00022527"/>
    </source>
</evidence>
<dbReference type="GO" id="GO:0004674">
    <property type="term" value="F:protein serine/threonine kinase activity"/>
    <property type="evidence" value="ECO:0007669"/>
    <property type="project" value="UniProtKB-KW"/>
</dbReference>
<evidence type="ECO:0000256" key="6">
    <source>
        <dbReference type="ARBA" id="ARBA00022840"/>
    </source>
</evidence>
<feature type="region of interest" description="Disordered" evidence="11">
    <location>
        <begin position="410"/>
        <end position="488"/>
    </location>
</feature>
<dbReference type="FunFam" id="1.10.510.10:FF:000614">
    <property type="entry name" value="Serine/threonine protein kinase, putative"/>
    <property type="match status" value="1"/>
</dbReference>
<gene>
    <name evidence="13" type="ORF">LTR09_008383</name>
</gene>
<feature type="compositionally biased region" description="Basic residues" evidence="11">
    <location>
        <begin position="410"/>
        <end position="420"/>
    </location>
</feature>
<dbReference type="InterPro" id="IPR017441">
    <property type="entry name" value="Protein_kinase_ATP_BS"/>
</dbReference>
<keyword evidence="2" id="KW-0723">Serine/threonine-protein kinase</keyword>
<keyword evidence="5" id="KW-0418">Kinase</keyword>
<name>A0AAJ0DAT7_9PEZI</name>
<evidence type="ECO:0000256" key="3">
    <source>
        <dbReference type="ARBA" id="ARBA00022679"/>
    </source>
</evidence>
<feature type="region of interest" description="Disordered" evidence="11">
    <location>
        <begin position="745"/>
        <end position="765"/>
    </location>
</feature>
<dbReference type="GO" id="GO:0005524">
    <property type="term" value="F:ATP binding"/>
    <property type="evidence" value="ECO:0007669"/>
    <property type="project" value="UniProtKB-UniRule"/>
</dbReference>
<reference evidence="13" key="1">
    <citation type="submission" date="2023-04" db="EMBL/GenBank/DDBJ databases">
        <title>Black Yeasts Isolated from many extreme environments.</title>
        <authorList>
            <person name="Coleine C."/>
            <person name="Stajich J.E."/>
            <person name="Selbmann L."/>
        </authorList>
    </citation>
    <scope>NUCLEOTIDE SEQUENCE</scope>
    <source>
        <strain evidence="13">CCFEE 5312</strain>
    </source>
</reference>
<dbReference type="FunFam" id="3.30.200.20:FF:000206">
    <property type="entry name" value="Serine/threonine-protein kinase Ssp1"/>
    <property type="match status" value="1"/>
</dbReference>
<feature type="compositionally biased region" description="Basic and acidic residues" evidence="11">
    <location>
        <begin position="1183"/>
        <end position="1203"/>
    </location>
</feature>
<feature type="compositionally biased region" description="Polar residues" evidence="11">
    <location>
        <begin position="1240"/>
        <end position="1263"/>
    </location>
</feature>
<evidence type="ECO:0000313" key="13">
    <source>
        <dbReference type="EMBL" id="KAK3050472.1"/>
    </source>
</evidence>
<keyword evidence="4 9" id="KW-0547">Nucleotide-binding</keyword>
<dbReference type="Pfam" id="PF00069">
    <property type="entry name" value="Pkinase"/>
    <property type="match status" value="2"/>
</dbReference>
<evidence type="ECO:0000256" key="5">
    <source>
        <dbReference type="ARBA" id="ARBA00022777"/>
    </source>
</evidence>
<keyword evidence="6 9" id="KW-0067">ATP-binding</keyword>
<feature type="compositionally biased region" description="Basic and acidic residues" evidence="11">
    <location>
        <begin position="1316"/>
        <end position="1325"/>
    </location>
</feature>
<feature type="compositionally biased region" description="Low complexity" evidence="11">
    <location>
        <begin position="1267"/>
        <end position="1279"/>
    </location>
</feature>
<dbReference type="SUPFAM" id="SSF56112">
    <property type="entry name" value="Protein kinase-like (PK-like)"/>
    <property type="match status" value="1"/>
</dbReference>
<evidence type="ECO:0000256" key="7">
    <source>
        <dbReference type="ARBA" id="ARBA00047899"/>
    </source>
</evidence>
<feature type="region of interest" description="Disordered" evidence="11">
    <location>
        <begin position="1"/>
        <end position="109"/>
    </location>
</feature>
<comment type="caution">
    <text evidence="13">The sequence shown here is derived from an EMBL/GenBank/DDBJ whole genome shotgun (WGS) entry which is preliminary data.</text>
</comment>
<feature type="compositionally biased region" description="Basic and acidic residues" evidence="11">
    <location>
        <begin position="998"/>
        <end position="1009"/>
    </location>
</feature>
<feature type="compositionally biased region" description="Polar residues" evidence="11">
    <location>
        <begin position="881"/>
        <end position="891"/>
    </location>
</feature>
<dbReference type="Gene3D" id="1.10.510.10">
    <property type="entry name" value="Transferase(Phosphotransferase) domain 1"/>
    <property type="match status" value="1"/>
</dbReference>
<dbReference type="InterPro" id="IPR030616">
    <property type="entry name" value="Aur-like"/>
</dbReference>
<feature type="region of interest" description="Disordered" evidence="11">
    <location>
        <begin position="866"/>
        <end position="1025"/>
    </location>
</feature>
<dbReference type="PROSITE" id="PS50011">
    <property type="entry name" value="PROTEIN_KINASE_DOM"/>
    <property type="match status" value="1"/>
</dbReference>
<evidence type="ECO:0000256" key="9">
    <source>
        <dbReference type="PIRSR" id="PIRSR630616-2"/>
    </source>
</evidence>
<dbReference type="PROSITE" id="PS00107">
    <property type="entry name" value="PROTEIN_KINASE_ATP"/>
    <property type="match status" value="1"/>
</dbReference>
<evidence type="ECO:0000256" key="1">
    <source>
        <dbReference type="ARBA" id="ARBA00012513"/>
    </source>
</evidence>
<dbReference type="Proteomes" id="UP001271007">
    <property type="component" value="Unassembled WGS sequence"/>
</dbReference>
<dbReference type="GO" id="GO:0001558">
    <property type="term" value="P:regulation of cell growth"/>
    <property type="evidence" value="ECO:0007669"/>
    <property type="project" value="UniProtKB-ARBA"/>
</dbReference>
<dbReference type="EC" id="2.7.11.1" evidence="1"/>
<feature type="compositionally biased region" description="Basic and acidic residues" evidence="11">
    <location>
        <begin position="945"/>
        <end position="960"/>
    </location>
</feature>
<keyword evidence="14" id="KW-1185">Reference proteome</keyword>
<dbReference type="InterPro" id="IPR000719">
    <property type="entry name" value="Prot_kinase_dom"/>
</dbReference>
<evidence type="ECO:0000256" key="4">
    <source>
        <dbReference type="ARBA" id="ARBA00022741"/>
    </source>
</evidence>
<comment type="catalytic activity">
    <reaction evidence="7">
        <text>L-threonyl-[protein] + ATP = O-phospho-L-threonyl-[protein] + ADP + H(+)</text>
        <dbReference type="Rhea" id="RHEA:46608"/>
        <dbReference type="Rhea" id="RHEA-COMP:11060"/>
        <dbReference type="Rhea" id="RHEA-COMP:11605"/>
        <dbReference type="ChEBI" id="CHEBI:15378"/>
        <dbReference type="ChEBI" id="CHEBI:30013"/>
        <dbReference type="ChEBI" id="CHEBI:30616"/>
        <dbReference type="ChEBI" id="CHEBI:61977"/>
        <dbReference type="ChEBI" id="CHEBI:456216"/>
        <dbReference type="EC" id="2.7.11.1"/>
    </reaction>
</comment>
<evidence type="ECO:0000256" key="8">
    <source>
        <dbReference type="ARBA" id="ARBA00048679"/>
    </source>
</evidence>
<feature type="compositionally biased region" description="Low complexity" evidence="11">
    <location>
        <begin position="1053"/>
        <end position="1070"/>
    </location>
</feature>
<evidence type="ECO:0000259" key="12">
    <source>
        <dbReference type="PROSITE" id="PS50011"/>
    </source>
</evidence>
<dbReference type="Gene3D" id="3.30.200.20">
    <property type="entry name" value="Phosphorylase Kinase, domain 1"/>
    <property type="match status" value="1"/>
</dbReference>
<dbReference type="EMBL" id="JAWDJX010000032">
    <property type="protein sequence ID" value="KAK3050472.1"/>
    <property type="molecule type" value="Genomic_DNA"/>
</dbReference>
<protein>
    <recommendedName>
        <fullName evidence="1">non-specific serine/threonine protein kinase</fullName>
        <ecNumber evidence="1">2.7.11.1</ecNumber>
    </recommendedName>
</protein>
<evidence type="ECO:0000313" key="14">
    <source>
        <dbReference type="Proteomes" id="UP001271007"/>
    </source>
</evidence>
<feature type="compositionally biased region" description="Basic and acidic residues" evidence="11">
    <location>
        <begin position="1215"/>
        <end position="1230"/>
    </location>
</feature>
<feature type="domain" description="Protein kinase" evidence="12">
    <location>
        <begin position="270"/>
        <end position="808"/>
    </location>
</feature>
<feature type="compositionally biased region" description="Low complexity" evidence="11">
    <location>
        <begin position="542"/>
        <end position="558"/>
    </location>
</feature>
<dbReference type="PANTHER" id="PTHR24350">
    <property type="entry name" value="SERINE/THREONINE-PROTEIN KINASE IAL-RELATED"/>
    <property type="match status" value="1"/>
</dbReference>
<feature type="compositionally biased region" description="Polar residues" evidence="11">
    <location>
        <begin position="1101"/>
        <end position="1121"/>
    </location>
</feature>
<feature type="compositionally biased region" description="Low complexity" evidence="11">
    <location>
        <begin position="892"/>
        <end position="905"/>
    </location>
</feature>
<proteinExistence type="predicted"/>